<proteinExistence type="predicted"/>
<sequence length="189" mass="20654">MGERIFLLGGARSGKSRLGESLALRWGGSDVTYIATAEAGDAEMARRIDLHRASRPREWRTWEGEPQALPAFVEGLEGVVLMDCLTVWLSRLFLADPAVESDDETLWHEGERKILASVEALFDAAGKAERFIVVSNEVGMDLVPPNRMGRRFRDLQGRANQLGAARAETALLVVAGLPLVLKGGLDDGR</sequence>
<protein>
    <submittedName>
        <fullName evidence="1">Bifunctional adenosylcobinamide kinase/adenosylcobinamide-phosphate guanylyltransferase</fullName>
    </submittedName>
</protein>
<accession>A0ACD1DVT7</accession>
<keyword evidence="2" id="KW-1185">Reference proteome</keyword>
<gene>
    <name evidence="1" type="ORF">KIH16_00320</name>
</gene>
<reference evidence="1" key="1">
    <citation type="submission" date="2021-05" db="EMBL/GenBank/DDBJ databases">
        <title>An isolated secondary fermenter in methanogenic hydrocarbon-degrading communities.</title>
        <authorList>
            <person name="Liu Y.-F."/>
            <person name="Liu Z.-l."/>
        </authorList>
    </citation>
    <scope>NUCLEOTIDE SEQUENCE</scope>
    <source>
        <strain evidence="1">L-13</strain>
    </source>
</reference>
<name>A0ACD1DVT7_9BACT</name>
<keyword evidence="1" id="KW-0418">Kinase</keyword>
<dbReference type="Proteomes" id="UP000682204">
    <property type="component" value="Chromosome"/>
</dbReference>
<keyword evidence="1" id="KW-0548">Nucleotidyltransferase</keyword>
<keyword evidence="1" id="KW-0808">Transferase</keyword>
<evidence type="ECO:0000313" key="2">
    <source>
        <dbReference type="Proteomes" id="UP000682204"/>
    </source>
</evidence>
<organism evidence="1 2">
    <name type="scientific">Aminirod propionatiphilus</name>
    <dbReference type="NCBI Taxonomy" id="3415223"/>
    <lineage>
        <taxon>Bacteria</taxon>
        <taxon>Thermotogati</taxon>
        <taxon>Synergistota</taxon>
        <taxon>Synergistia</taxon>
        <taxon>Synergistales</taxon>
        <taxon>Aminiphilaceae</taxon>
        <taxon>Aminirod</taxon>
    </lineage>
</organism>
<evidence type="ECO:0000313" key="1">
    <source>
        <dbReference type="EMBL" id="QVL36308.1"/>
    </source>
</evidence>
<dbReference type="EMBL" id="CP074691">
    <property type="protein sequence ID" value="QVL36308.1"/>
    <property type="molecule type" value="Genomic_DNA"/>
</dbReference>